<evidence type="ECO:0000259" key="1">
    <source>
        <dbReference type="Pfam" id="PF14470"/>
    </source>
</evidence>
<accession>A0ABS5PDJ7</accession>
<dbReference type="InterPro" id="IPR037063">
    <property type="entry name" value="PHb_sf"/>
</dbReference>
<evidence type="ECO:0000313" key="2">
    <source>
        <dbReference type="EMBL" id="MBS7232352.1"/>
    </source>
</evidence>
<dbReference type="Gene3D" id="2.30.29.50">
    <property type="entry name" value="Bacterial Pleckstrin homology domain"/>
    <property type="match status" value="1"/>
</dbReference>
<reference evidence="2 3" key="1">
    <citation type="journal article" date="2018" name="Int. J. Syst. Evol. Microbiol.">
        <title>Flavobacterium chryseum sp. nov. and Flavobacterium psychroterrae sp. nov., novel environmental bacteria isolated from Antarctica.</title>
        <authorList>
            <person name="Kralova S."/>
            <person name="Svec P."/>
            <person name="Busse H.J."/>
            <person name="Stankova E."/>
            <person name="Vaczi P."/>
            <person name="Sedlacek I."/>
        </authorList>
    </citation>
    <scope>NUCLEOTIDE SEQUENCE [LARGE SCALE GENOMIC DNA]</scope>
    <source>
        <strain evidence="2 3">CCM 8827</strain>
    </source>
</reference>
<name>A0ABS5PDJ7_9FLAO</name>
<protein>
    <submittedName>
        <fullName evidence="2">PH domain-containing protein</fullName>
    </submittedName>
</protein>
<organism evidence="2 3">
    <name type="scientific">Flavobacterium psychroterrae</name>
    <dbReference type="NCBI Taxonomy" id="2133767"/>
    <lineage>
        <taxon>Bacteria</taxon>
        <taxon>Pseudomonadati</taxon>
        <taxon>Bacteroidota</taxon>
        <taxon>Flavobacteriia</taxon>
        <taxon>Flavobacteriales</taxon>
        <taxon>Flavobacteriaceae</taxon>
        <taxon>Flavobacterium</taxon>
    </lineage>
</organism>
<dbReference type="InterPro" id="IPR039519">
    <property type="entry name" value="YokE-like_PH"/>
</dbReference>
<feature type="domain" description="YokE-like PH" evidence="1">
    <location>
        <begin position="108"/>
        <end position="196"/>
    </location>
</feature>
<evidence type="ECO:0000313" key="3">
    <source>
        <dbReference type="Proteomes" id="UP000722625"/>
    </source>
</evidence>
<dbReference type="RefSeq" id="WP_379784950.1">
    <property type="nucleotide sequence ID" value="NZ_JBHSTF010000032.1"/>
</dbReference>
<dbReference type="EMBL" id="JAGYVZ010000014">
    <property type="protein sequence ID" value="MBS7232352.1"/>
    <property type="molecule type" value="Genomic_DNA"/>
</dbReference>
<dbReference type="Proteomes" id="UP000722625">
    <property type="component" value="Unassembled WGS sequence"/>
</dbReference>
<gene>
    <name evidence="2" type="ORF">KHA90_15110</name>
</gene>
<dbReference type="Pfam" id="PF14470">
    <property type="entry name" value="bPH_3"/>
    <property type="match status" value="1"/>
</dbReference>
<sequence length="253" mass="28918">MANCILCSAELKFMNTPTFGSGKLNDGNIVCINCFKKINDVDPKVAFKLKNHSLNDIQNLFNKKINESEQTYSRLDDIKKQIQQLKISNSVSILGRREINELPEILAQTEIIDNIVQGTYNNGQGILVSTNRRLIFIDKGILYGLKVEDFPLDKISTIQYETGFLLGGIKIHTSGNIAKIENVEKSIARSFSEFVRDKLSQQKEISTISISEPDILDQIEKLANLKKKEYCLKMNLMNKRKNFLKNYEFIFNK</sequence>
<proteinExistence type="predicted"/>
<keyword evidence="3" id="KW-1185">Reference proteome</keyword>
<comment type="caution">
    <text evidence="2">The sequence shown here is derived from an EMBL/GenBank/DDBJ whole genome shotgun (WGS) entry which is preliminary data.</text>
</comment>